<evidence type="ECO:0000313" key="15">
    <source>
        <dbReference type="Proteomes" id="UP000245887"/>
    </source>
</evidence>
<dbReference type="Pfam" id="PF13245">
    <property type="entry name" value="AAA_19"/>
    <property type="match status" value="1"/>
</dbReference>
<keyword evidence="5 11" id="KW-0347">Helicase</keyword>
<dbReference type="CDD" id="cd18809">
    <property type="entry name" value="SF1_C_RecD"/>
    <property type="match status" value="1"/>
</dbReference>
<dbReference type="PANTHER" id="PTHR43788:SF6">
    <property type="entry name" value="DNA HELICASE B"/>
    <property type="match status" value="1"/>
</dbReference>
<dbReference type="Gene3D" id="1.10.10.1020">
    <property type="entry name" value="RecBCD complex, subunit RecD, N-terminal domain"/>
    <property type="match status" value="1"/>
</dbReference>
<dbReference type="GO" id="GO:0043139">
    <property type="term" value="F:5'-3' DNA helicase activity"/>
    <property type="evidence" value="ECO:0007669"/>
    <property type="project" value="UniProtKB-UniRule"/>
</dbReference>
<reference evidence="14 15" key="1">
    <citation type="submission" date="2018-04" db="EMBL/GenBank/DDBJ databases">
        <title>Genomic Encyclopedia of Type Strains, Phase IV (KMG-IV): sequencing the most valuable type-strain genomes for metagenomic binning, comparative biology and taxonomic classification.</title>
        <authorList>
            <person name="Goeker M."/>
        </authorList>
    </citation>
    <scope>NUCLEOTIDE SEQUENCE [LARGE SCALE GENOMIC DNA]</scope>
    <source>
        <strain evidence="14 15">DSM 28688</strain>
    </source>
</reference>
<keyword evidence="9 11" id="KW-0234">DNA repair</keyword>
<proteinExistence type="inferred from homology"/>
<dbReference type="RefSeq" id="WP_116919149.1">
    <property type="nucleotide sequence ID" value="NZ_QEKQ01000005.1"/>
</dbReference>
<keyword evidence="3 11" id="KW-0227">DNA damage</keyword>
<dbReference type="InterPro" id="IPR027785">
    <property type="entry name" value="UvrD-like_helicase_C"/>
</dbReference>
<feature type="domain" description="RecBCD enzyme subunit RecD N-terminal" evidence="13">
    <location>
        <begin position="28"/>
        <end position="142"/>
    </location>
</feature>
<evidence type="ECO:0000256" key="6">
    <source>
        <dbReference type="ARBA" id="ARBA00022839"/>
    </source>
</evidence>
<accession>A0A2U1CWU8</accession>
<dbReference type="InterPro" id="IPR049550">
    <property type="entry name" value="RecD_N"/>
</dbReference>
<evidence type="ECO:0000256" key="5">
    <source>
        <dbReference type="ARBA" id="ARBA00022806"/>
    </source>
</evidence>
<keyword evidence="10 11" id="KW-0413">Isomerase</keyword>
<evidence type="ECO:0000256" key="8">
    <source>
        <dbReference type="ARBA" id="ARBA00023125"/>
    </source>
</evidence>
<evidence type="ECO:0000256" key="3">
    <source>
        <dbReference type="ARBA" id="ARBA00022763"/>
    </source>
</evidence>
<dbReference type="HAMAP" id="MF_01487">
    <property type="entry name" value="RecD"/>
    <property type="match status" value="1"/>
</dbReference>
<gene>
    <name evidence="11" type="primary">recD</name>
    <name evidence="14" type="ORF">C8D92_105157</name>
</gene>
<evidence type="ECO:0000256" key="4">
    <source>
        <dbReference type="ARBA" id="ARBA00022801"/>
    </source>
</evidence>
<protein>
    <recommendedName>
        <fullName evidence="11">RecBCD enzyme subunit RecD</fullName>
        <ecNumber evidence="11">5.6.2.3</ecNumber>
    </recommendedName>
    <alternativeName>
        <fullName evidence="11">DNA 5'-3' helicase subunit RecD</fullName>
    </alternativeName>
    <alternativeName>
        <fullName evidence="11">Exonuclease V subunit RecD</fullName>
        <shortName evidence="11">ExoV subunit RecD</shortName>
    </alternativeName>
    <alternativeName>
        <fullName evidence="11">Helicase/nuclease RecBCD subunit RecD</fullName>
    </alternativeName>
</protein>
<dbReference type="GO" id="GO:0005524">
    <property type="term" value="F:ATP binding"/>
    <property type="evidence" value="ECO:0007669"/>
    <property type="project" value="UniProtKB-UniRule"/>
</dbReference>
<dbReference type="InterPro" id="IPR027417">
    <property type="entry name" value="P-loop_NTPase"/>
</dbReference>
<dbReference type="OrthoDB" id="9803432at2"/>
<organism evidence="14 15">
    <name type="scientific">Tamilnaduibacter salinus</name>
    <dbReference type="NCBI Taxonomy" id="1484056"/>
    <lineage>
        <taxon>Bacteria</taxon>
        <taxon>Pseudomonadati</taxon>
        <taxon>Pseudomonadota</taxon>
        <taxon>Gammaproteobacteria</taxon>
        <taxon>Pseudomonadales</taxon>
        <taxon>Marinobacteraceae</taxon>
        <taxon>Tamilnaduibacter</taxon>
    </lineage>
</organism>
<dbReference type="Pfam" id="PF21185">
    <property type="entry name" value="RecD_N"/>
    <property type="match status" value="1"/>
</dbReference>
<dbReference type="GO" id="GO:0008854">
    <property type="term" value="F:exodeoxyribonuclease V activity"/>
    <property type="evidence" value="ECO:0007669"/>
    <property type="project" value="InterPro"/>
</dbReference>
<evidence type="ECO:0000256" key="10">
    <source>
        <dbReference type="ARBA" id="ARBA00023235"/>
    </source>
</evidence>
<dbReference type="InterPro" id="IPR006344">
    <property type="entry name" value="RecD"/>
</dbReference>
<feature type="binding site" evidence="11">
    <location>
        <begin position="213"/>
        <end position="220"/>
    </location>
    <ligand>
        <name>ATP</name>
        <dbReference type="ChEBI" id="CHEBI:30616"/>
    </ligand>
</feature>
<evidence type="ECO:0000256" key="1">
    <source>
        <dbReference type="ARBA" id="ARBA00022722"/>
    </source>
</evidence>
<evidence type="ECO:0000259" key="13">
    <source>
        <dbReference type="Pfam" id="PF21185"/>
    </source>
</evidence>
<comment type="miscellaneous">
    <text evidence="11">In the RecBCD complex, RecB has a slow 3'-5' helicase, an exonuclease activity and loads RecA onto ssDNA, RecD has a fast 5'-3' helicase activity, while RecC stimulates the ATPase and processivity of the RecB helicase and contributes to recognition of the Chi site.</text>
</comment>
<dbReference type="Proteomes" id="UP000245887">
    <property type="component" value="Unassembled WGS sequence"/>
</dbReference>
<dbReference type="AlphaFoldDB" id="A0A2U1CWU8"/>
<keyword evidence="4 11" id="KW-0378">Hydrolase</keyword>
<comment type="catalytic activity">
    <reaction evidence="11">
        <text>ATP + H2O = ADP + phosphate + H(+)</text>
        <dbReference type="Rhea" id="RHEA:13065"/>
        <dbReference type="ChEBI" id="CHEBI:15377"/>
        <dbReference type="ChEBI" id="CHEBI:15378"/>
        <dbReference type="ChEBI" id="CHEBI:30616"/>
        <dbReference type="ChEBI" id="CHEBI:43474"/>
        <dbReference type="ChEBI" id="CHEBI:456216"/>
        <dbReference type="EC" id="5.6.2.3"/>
    </reaction>
</comment>
<dbReference type="GO" id="GO:0000724">
    <property type="term" value="P:double-strand break repair via homologous recombination"/>
    <property type="evidence" value="ECO:0007669"/>
    <property type="project" value="UniProtKB-UniRule"/>
</dbReference>
<dbReference type="SUPFAM" id="SSF52540">
    <property type="entry name" value="P-loop containing nucleoside triphosphate hydrolases"/>
    <property type="match status" value="2"/>
</dbReference>
<comment type="caution">
    <text evidence="14">The sequence shown here is derived from an EMBL/GenBank/DDBJ whole genome shotgun (WGS) entry which is preliminary data.</text>
</comment>
<dbReference type="CDD" id="cd17933">
    <property type="entry name" value="DEXSc_RecD-like"/>
    <property type="match status" value="1"/>
</dbReference>
<evidence type="ECO:0000313" key="14">
    <source>
        <dbReference type="EMBL" id="PVY76404.1"/>
    </source>
</evidence>
<evidence type="ECO:0000256" key="11">
    <source>
        <dbReference type="HAMAP-Rule" id="MF_01487"/>
    </source>
</evidence>
<name>A0A2U1CWU8_9GAMM</name>
<dbReference type="Gene3D" id="3.40.50.300">
    <property type="entry name" value="P-loop containing nucleotide triphosphate hydrolases"/>
    <property type="match status" value="3"/>
</dbReference>
<keyword evidence="8 11" id="KW-0238">DNA-binding</keyword>
<feature type="domain" description="UvrD-like helicase C-terminal" evidence="12">
    <location>
        <begin position="623"/>
        <end position="669"/>
    </location>
</feature>
<dbReference type="Pfam" id="PF13538">
    <property type="entry name" value="UvrD_C_2"/>
    <property type="match status" value="1"/>
</dbReference>
<keyword evidence="2 11" id="KW-0547">Nucleotide-binding</keyword>
<dbReference type="GO" id="GO:0003677">
    <property type="term" value="F:DNA binding"/>
    <property type="evidence" value="ECO:0007669"/>
    <property type="project" value="UniProtKB-UniRule"/>
</dbReference>
<comment type="similarity">
    <text evidence="11">Belongs to the RecD family.</text>
</comment>
<evidence type="ECO:0000256" key="2">
    <source>
        <dbReference type="ARBA" id="ARBA00022741"/>
    </source>
</evidence>
<keyword evidence="6 11" id="KW-0269">Exonuclease</keyword>
<dbReference type="EMBL" id="QEKQ01000005">
    <property type="protein sequence ID" value="PVY76404.1"/>
    <property type="molecule type" value="Genomic_DNA"/>
</dbReference>
<dbReference type="EC" id="5.6.2.3" evidence="11"/>
<dbReference type="InterPro" id="IPR041851">
    <property type="entry name" value="RecD_N_sf"/>
</dbReference>
<keyword evidence="1 11" id="KW-0540">Nuclease</keyword>
<evidence type="ECO:0000256" key="9">
    <source>
        <dbReference type="ARBA" id="ARBA00023204"/>
    </source>
</evidence>
<evidence type="ECO:0000256" key="7">
    <source>
        <dbReference type="ARBA" id="ARBA00022840"/>
    </source>
</evidence>
<dbReference type="GO" id="GO:0016887">
    <property type="term" value="F:ATP hydrolysis activity"/>
    <property type="evidence" value="ECO:0007669"/>
    <property type="project" value="RHEA"/>
</dbReference>
<evidence type="ECO:0000259" key="12">
    <source>
        <dbReference type="Pfam" id="PF13538"/>
    </source>
</evidence>
<keyword evidence="7 11" id="KW-0067">ATP-binding</keyword>
<comment type="subunit">
    <text evidence="11">Heterotrimer of RecB, RecC and RecD. All subunits contribute to DNA-binding.</text>
</comment>
<comment type="function">
    <text evidence="11">A helicase/nuclease that prepares dsDNA breaks (DSB) for recombinational DNA repair. Binds to DSBs and unwinds DNA via a highly rapid and processive ATP-dependent bidirectional helicase activity. Unwinds dsDNA until it encounters a Chi (crossover hotspot instigator) sequence from the 3' direction. Cuts ssDNA a few nucleotides 3' to the Chi site. The properties and activities of the enzyme are changed at Chi. The Chi-altered holoenzyme produces a long 3'-ssDNA overhang and facilitates RecA-binding to the ssDNA for homologous DNA recombination and repair. Holoenzyme degrades any linearized DNA that is unable to undergo homologous recombination. In the holoenzyme this subunit has ssDNA-dependent ATPase and 5'-3' helicase activity. When added to pre-assembled RecBC greatly stimulates nuclease activity and augments holoenzyme processivity. Negatively regulates the RecA-loading ability of RecBCD.</text>
</comment>
<dbReference type="NCBIfam" id="TIGR01447">
    <property type="entry name" value="recD"/>
    <property type="match status" value="1"/>
</dbReference>
<dbReference type="GO" id="GO:0017116">
    <property type="term" value="F:single-stranded DNA helicase activity"/>
    <property type="evidence" value="ECO:0007669"/>
    <property type="project" value="TreeGrafter"/>
</dbReference>
<dbReference type="PANTHER" id="PTHR43788">
    <property type="entry name" value="DNA2/NAM7 HELICASE FAMILY MEMBER"/>
    <property type="match status" value="1"/>
</dbReference>
<dbReference type="GO" id="GO:0009338">
    <property type="term" value="C:exodeoxyribonuclease V complex"/>
    <property type="evidence" value="ECO:0007669"/>
    <property type="project" value="InterPro"/>
</dbReference>
<dbReference type="InterPro" id="IPR050534">
    <property type="entry name" value="Coronavir_polyprotein_1ab"/>
</dbReference>
<sequence>MMDSEALVRPGVGRVESVQALLDAWVGAGWLRALDRSLACFLLDEVDGELPPLTMLAVALVSHQVGRGHVCLDLSGLVAGRADDVLALPPEAAGVSDGVPAPSSVLAGVSEADWQAVLTAVPSVIGTGEGRTPLVLAANRLYLRRYWQYEQTIAAGIRSRLTPVEDLSDPEGAAARALAATLGTLFHTPTDSLDWQRLACGLAARTLFSIITGGPGTGKTTTVLRLLAALQSVEQATTGAPGLRIRLAAPTGKAAARLGDSIVGKRDELREVGLPGGDALVDSLPDRVTTLHRLLGSRPGTRQFRHNRDHPLPLDVLVIDEASMVDVEMMACVFDALPPSARIILLGDKDQLASVDAGAVLGDLCRRADGAHYRADTAQWLAAVTGQAPGDEWLDQQGAELDQAVAMLRVSHRFGADSGIGALSQAVNGAGLDRGTAAPFREGRWPDIAWHPVNASSIGATLSRHVLDGSPSLFGRTDTPSDAAGGYRSYLMRMAERPSAEDRETLDAWAANVLSAFDRFQVLCALRGGRFGVEGLNETIAGALQRAGLIERTHGWYAGRPVLVTRNDYNLGLMNGDIGVTLPVPWGRPDSPGDVLRVAFPSGDSPTGVRWVSPSRLQSVETVYAMTVHKSQGSEFHHTCLVVPDRRNPVLTRELLYTGITRASRWFSLMVPDERVLLEATGERVMRTSGLASLVHL</sequence>